<reference evidence="1 2" key="1">
    <citation type="submission" date="2024-05" db="EMBL/GenBank/DDBJ databases">
        <title>Culex pipiens pipiens assembly and annotation.</title>
        <authorList>
            <person name="Alout H."/>
            <person name="Durand T."/>
        </authorList>
    </citation>
    <scope>NUCLEOTIDE SEQUENCE [LARGE SCALE GENOMIC DNA]</scope>
    <source>
        <strain evidence="1">HA-2024</strain>
        <tissue evidence="1">Whole body</tissue>
    </source>
</reference>
<comment type="caution">
    <text evidence="1">The sequence shown here is derived from an EMBL/GenBank/DDBJ whole genome shotgun (WGS) entry which is preliminary data.</text>
</comment>
<proteinExistence type="predicted"/>
<dbReference type="InterPro" id="IPR036860">
    <property type="entry name" value="SH2_dom_sf"/>
</dbReference>
<evidence type="ECO:0000313" key="1">
    <source>
        <dbReference type="EMBL" id="KAL1402630.1"/>
    </source>
</evidence>
<organism evidence="1 2">
    <name type="scientific">Culex pipiens pipiens</name>
    <name type="common">Northern house mosquito</name>
    <dbReference type="NCBI Taxonomy" id="38569"/>
    <lineage>
        <taxon>Eukaryota</taxon>
        <taxon>Metazoa</taxon>
        <taxon>Ecdysozoa</taxon>
        <taxon>Arthropoda</taxon>
        <taxon>Hexapoda</taxon>
        <taxon>Insecta</taxon>
        <taxon>Pterygota</taxon>
        <taxon>Neoptera</taxon>
        <taxon>Endopterygota</taxon>
        <taxon>Diptera</taxon>
        <taxon>Nematocera</taxon>
        <taxon>Culicoidea</taxon>
        <taxon>Culicidae</taxon>
        <taxon>Culicinae</taxon>
        <taxon>Culicini</taxon>
        <taxon>Culex</taxon>
        <taxon>Culex</taxon>
    </lineage>
</organism>
<evidence type="ECO:0008006" key="3">
    <source>
        <dbReference type="Google" id="ProtNLM"/>
    </source>
</evidence>
<gene>
    <name evidence="1" type="ORF">pipiens_019690</name>
</gene>
<dbReference type="Proteomes" id="UP001562425">
    <property type="component" value="Unassembled WGS sequence"/>
</dbReference>
<evidence type="ECO:0000313" key="2">
    <source>
        <dbReference type="Proteomes" id="UP001562425"/>
    </source>
</evidence>
<dbReference type="EMBL" id="JBEHCU010002667">
    <property type="protein sequence ID" value="KAL1402630.1"/>
    <property type="molecule type" value="Genomic_DNA"/>
</dbReference>
<keyword evidence="2" id="KW-1185">Reference proteome</keyword>
<accession>A0ABD1DSH9</accession>
<dbReference type="SUPFAM" id="SSF55550">
    <property type="entry name" value="SH2 domain"/>
    <property type="match status" value="1"/>
</dbReference>
<sequence length="173" mass="19953">MWQIIELRRNHPILQIMTAVLGHRRRSYRIFCPDCHLIKYFDSSRRPLASSNLPVFIGATKIGMATRLNHCRSSHHTHIRYILSVRAADSYFHLFIRRAGPNGLQYALGLQKQRERLFRFPADIVQHYRTHLLECANETVKIRLHLVPLHNHHQAGLDNVVKGEPVGLATGGL</sequence>
<name>A0ABD1DSH9_CULPP</name>
<dbReference type="Gene3D" id="3.30.505.10">
    <property type="entry name" value="SH2 domain"/>
    <property type="match status" value="1"/>
</dbReference>
<protein>
    <recommendedName>
        <fullName evidence="3">SH2 domain-containing protein</fullName>
    </recommendedName>
</protein>
<dbReference type="AlphaFoldDB" id="A0ABD1DSH9"/>